<dbReference type="InterPro" id="IPR038593">
    <property type="entry name" value="RNA_pol_Rpb1_7_sf"/>
</dbReference>
<dbReference type="GO" id="GO:0003899">
    <property type="term" value="F:DNA-directed RNA polymerase activity"/>
    <property type="evidence" value="ECO:0007669"/>
    <property type="project" value="InterPro"/>
</dbReference>
<gene>
    <name evidence="2" type="ORF">GIL414_LOCUS44769</name>
</gene>
<feature type="domain" description="RNA polymerase Rpb1" evidence="1">
    <location>
        <begin position="5"/>
        <end position="76"/>
    </location>
</feature>
<protein>
    <recommendedName>
        <fullName evidence="1">RNA polymerase Rpb1 domain-containing protein</fullName>
    </recommendedName>
</protein>
<feature type="non-terminal residue" evidence="2">
    <location>
        <position position="80"/>
    </location>
</feature>
<dbReference type="Proteomes" id="UP000681720">
    <property type="component" value="Unassembled WGS sequence"/>
</dbReference>
<sequence length="80" mass="9196">LDQDIMNISQWLLRIELDRKRMADKILSMEQISEKICQGFGGCLNVIFNDDNAEKLVLRIGTVDQTKSSMTDESEDTTRM</sequence>
<proteinExistence type="predicted"/>
<evidence type="ECO:0000313" key="2">
    <source>
        <dbReference type="EMBL" id="CAF4742073.1"/>
    </source>
</evidence>
<dbReference type="InterPro" id="IPR007073">
    <property type="entry name" value="RNA_pol_Rpb1_7"/>
</dbReference>
<name>A0A8S3ALE2_9BILA</name>
<reference evidence="2" key="1">
    <citation type="submission" date="2021-02" db="EMBL/GenBank/DDBJ databases">
        <authorList>
            <person name="Nowell W R."/>
        </authorList>
    </citation>
    <scope>NUCLEOTIDE SEQUENCE</scope>
</reference>
<organism evidence="2 3">
    <name type="scientific">Rotaria magnacalcarata</name>
    <dbReference type="NCBI Taxonomy" id="392030"/>
    <lineage>
        <taxon>Eukaryota</taxon>
        <taxon>Metazoa</taxon>
        <taxon>Spiralia</taxon>
        <taxon>Gnathifera</taxon>
        <taxon>Rotifera</taxon>
        <taxon>Eurotatoria</taxon>
        <taxon>Bdelloidea</taxon>
        <taxon>Philodinida</taxon>
        <taxon>Philodinidae</taxon>
        <taxon>Rotaria</taxon>
    </lineage>
</organism>
<accession>A0A8S3ALE2</accession>
<evidence type="ECO:0000259" key="1">
    <source>
        <dbReference type="Pfam" id="PF04990"/>
    </source>
</evidence>
<comment type="caution">
    <text evidence="2">The sequence shown here is derived from an EMBL/GenBank/DDBJ whole genome shotgun (WGS) entry which is preliminary data.</text>
</comment>
<dbReference type="GO" id="GO:0006351">
    <property type="term" value="P:DNA-templated transcription"/>
    <property type="evidence" value="ECO:0007669"/>
    <property type="project" value="InterPro"/>
</dbReference>
<evidence type="ECO:0000313" key="3">
    <source>
        <dbReference type="Proteomes" id="UP000681720"/>
    </source>
</evidence>
<dbReference type="GO" id="GO:0003677">
    <property type="term" value="F:DNA binding"/>
    <property type="evidence" value="ECO:0007669"/>
    <property type="project" value="InterPro"/>
</dbReference>
<feature type="non-terminal residue" evidence="2">
    <location>
        <position position="1"/>
    </location>
</feature>
<dbReference type="Pfam" id="PF04990">
    <property type="entry name" value="RNA_pol_Rpb1_7"/>
    <property type="match status" value="1"/>
</dbReference>
<dbReference type="AlphaFoldDB" id="A0A8S3ALE2"/>
<dbReference type="Gene3D" id="3.30.1360.140">
    <property type="match status" value="1"/>
</dbReference>
<dbReference type="EMBL" id="CAJOBJ010135955">
    <property type="protein sequence ID" value="CAF4742073.1"/>
    <property type="molecule type" value="Genomic_DNA"/>
</dbReference>